<comment type="similarity">
    <text evidence="2 6">Belongs to the glycosyl hydrolase 20 family.</text>
</comment>
<dbReference type="Gene3D" id="3.20.20.80">
    <property type="entry name" value="Glycosidases"/>
    <property type="match status" value="2"/>
</dbReference>
<dbReference type="Pfam" id="PF14845">
    <property type="entry name" value="Glycohydro_20b2"/>
    <property type="match status" value="1"/>
</dbReference>
<dbReference type="GO" id="GO:0004563">
    <property type="term" value="F:beta-N-acetylhexosaminidase activity"/>
    <property type="evidence" value="ECO:0007669"/>
    <property type="project" value="UniProtKB-EC"/>
</dbReference>
<keyword evidence="8" id="KW-0732">Signal</keyword>
<proteinExistence type="inferred from homology"/>
<dbReference type="InterPro" id="IPR015883">
    <property type="entry name" value="Glyco_hydro_20_cat"/>
</dbReference>
<evidence type="ECO:0000259" key="10">
    <source>
        <dbReference type="Pfam" id="PF14845"/>
    </source>
</evidence>
<keyword evidence="12" id="KW-1185">Reference proteome</keyword>
<sequence length="551" mass="61954">MLPSTSAAIFSLLLTTTTLLSLSSSSSLSDDDDSLTYIWPLPANSTSGADTLTVDPDLSISNSGNSPIISAAFLRYKCIIFSHATTVPPGFRSLRTPVFDISVVQIVVRSSDEELQFGVDESYVLRISGRDNHSIVGFAAIEANTVYGALRALETFSQLCTFHYESKTVKVMKAPWYIQDEPRFAYRGLLIDTSRHYLPTDVIKHIIDSMSYAKLNVLHWHIVDEESFPLETPSYPNLWKGSYSRWERYTVEDAYEIVKGVGYPDLWPSSSCKEPLDVSKNFTFDVVSGILTDMGKIFPFELFHLGGDEVNTEKQPNYGVRDGLSKNRKTGYMSALRFGFDGDGSDGVDTLDSPRWLLIDHNMTHNDAYQYFVLRAQEIAISNNRTPVNWEETFRSFPSKLNPRTVVHNWLVSGICPKAVAKGFRCIFSNQGVWYLDHLDVPWQPVYEADPLEGITNVTQQKMILGGEVCMWGETADTSDIQQTIWPRAAAAAERLWSTREATTVENINKTALPRLHYFRCLLNMRGVQAAPLTNFYARRPPTGPGSCYEQ</sequence>
<evidence type="ECO:0000256" key="2">
    <source>
        <dbReference type="ARBA" id="ARBA00006285"/>
    </source>
</evidence>
<dbReference type="PANTHER" id="PTHR22600">
    <property type="entry name" value="BETA-HEXOSAMINIDASE"/>
    <property type="match status" value="1"/>
</dbReference>
<dbReference type="EC" id="3.2.1.52" evidence="6"/>
<evidence type="ECO:0000256" key="1">
    <source>
        <dbReference type="ARBA" id="ARBA00001231"/>
    </source>
</evidence>
<dbReference type="GO" id="GO:0005975">
    <property type="term" value="P:carbohydrate metabolic process"/>
    <property type="evidence" value="ECO:0007669"/>
    <property type="project" value="InterPro"/>
</dbReference>
<keyword evidence="5 6" id="KW-0326">Glycosidase</keyword>
<dbReference type="Pfam" id="PF00728">
    <property type="entry name" value="Glyco_hydro_20"/>
    <property type="match status" value="2"/>
</dbReference>
<feature type="domain" description="Glycoside hydrolase family 20 catalytic" evidence="9">
    <location>
        <begin position="184"/>
        <end position="259"/>
    </location>
</feature>
<dbReference type="InterPro" id="IPR029018">
    <property type="entry name" value="Hex-like_dom2"/>
</dbReference>
<dbReference type="SUPFAM" id="SSF55545">
    <property type="entry name" value="beta-N-acetylhexosaminidase-like domain"/>
    <property type="match status" value="1"/>
</dbReference>
<keyword evidence="3 6" id="KW-0378">Hydrolase</keyword>
<reference evidence="11" key="2">
    <citation type="submission" date="2021-03" db="UniProtKB">
        <authorList>
            <consortium name="EnsemblPlants"/>
        </authorList>
    </citation>
    <scope>IDENTIFICATION</scope>
</reference>
<dbReference type="GO" id="GO:0016020">
    <property type="term" value="C:membrane"/>
    <property type="evidence" value="ECO:0007669"/>
    <property type="project" value="TreeGrafter"/>
</dbReference>
<accession>A0A803MVL9</accession>
<feature type="domain" description="Glycoside hydrolase family 20 catalytic" evidence="9">
    <location>
        <begin position="273"/>
        <end position="499"/>
    </location>
</feature>
<dbReference type="AlphaFoldDB" id="A0A803MVL9"/>
<dbReference type="PIRSF" id="PIRSF001093">
    <property type="entry name" value="B-hxosamndse_ab_euk"/>
    <property type="match status" value="1"/>
</dbReference>
<dbReference type="PRINTS" id="PR00738">
    <property type="entry name" value="GLHYDRLASE20"/>
</dbReference>
<evidence type="ECO:0000259" key="9">
    <source>
        <dbReference type="Pfam" id="PF00728"/>
    </source>
</evidence>
<keyword evidence="4" id="KW-0325">Glycoprotein</keyword>
<reference evidence="11" key="1">
    <citation type="journal article" date="2017" name="Nature">
        <title>The genome of Chenopodium quinoa.</title>
        <authorList>
            <person name="Jarvis D.E."/>
            <person name="Ho Y.S."/>
            <person name="Lightfoot D.J."/>
            <person name="Schmoeckel S.M."/>
            <person name="Li B."/>
            <person name="Borm T.J.A."/>
            <person name="Ohyanagi H."/>
            <person name="Mineta K."/>
            <person name="Michell C.T."/>
            <person name="Saber N."/>
            <person name="Kharbatia N.M."/>
            <person name="Rupper R.R."/>
            <person name="Sharp A.R."/>
            <person name="Dally N."/>
            <person name="Boughton B.A."/>
            <person name="Woo Y.H."/>
            <person name="Gao G."/>
            <person name="Schijlen E.G.W.M."/>
            <person name="Guo X."/>
            <person name="Momin A.A."/>
            <person name="Negrao S."/>
            <person name="Al-Babili S."/>
            <person name="Gehring C."/>
            <person name="Roessner U."/>
            <person name="Jung C."/>
            <person name="Murphy K."/>
            <person name="Arold S.T."/>
            <person name="Gojobori T."/>
            <person name="van der Linden C.G."/>
            <person name="van Loo E.N."/>
            <person name="Jellen E.N."/>
            <person name="Maughan P.J."/>
            <person name="Tester M."/>
        </authorList>
    </citation>
    <scope>NUCLEOTIDE SEQUENCE [LARGE SCALE GENOMIC DNA]</scope>
    <source>
        <strain evidence="11">cv. PI 614886</strain>
    </source>
</reference>
<evidence type="ECO:0000256" key="8">
    <source>
        <dbReference type="SAM" id="SignalP"/>
    </source>
</evidence>
<dbReference type="OMA" id="FTQNIFC"/>
<dbReference type="Proteomes" id="UP000596660">
    <property type="component" value="Unplaced"/>
</dbReference>
<dbReference type="Gramene" id="AUR62035946-RA">
    <property type="protein sequence ID" value="AUR62035946-RA:cds"/>
    <property type="gene ID" value="AUR62035946"/>
</dbReference>
<evidence type="ECO:0000256" key="5">
    <source>
        <dbReference type="ARBA" id="ARBA00023295"/>
    </source>
</evidence>
<evidence type="ECO:0000256" key="6">
    <source>
        <dbReference type="PIRNR" id="PIRNR001093"/>
    </source>
</evidence>
<organism evidence="11 12">
    <name type="scientific">Chenopodium quinoa</name>
    <name type="common">Quinoa</name>
    <dbReference type="NCBI Taxonomy" id="63459"/>
    <lineage>
        <taxon>Eukaryota</taxon>
        <taxon>Viridiplantae</taxon>
        <taxon>Streptophyta</taxon>
        <taxon>Embryophyta</taxon>
        <taxon>Tracheophyta</taxon>
        <taxon>Spermatophyta</taxon>
        <taxon>Magnoliopsida</taxon>
        <taxon>eudicotyledons</taxon>
        <taxon>Gunneridae</taxon>
        <taxon>Pentapetalae</taxon>
        <taxon>Caryophyllales</taxon>
        <taxon>Chenopodiaceae</taxon>
        <taxon>Chenopodioideae</taxon>
        <taxon>Atripliceae</taxon>
        <taxon>Chenopodium</taxon>
    </lineage>
</organism>
<feature type="domain" description="Beta-hexosaminidase eukaryotic type N-terminal" evidence="10">
    <location>
        <begin position="38"/>
        <end position="159"/>
    </location>
</feature>
<dbReference type="EnsemblPlants" id="AUR62035946-RA">
    <property type="protein sequence ID" value="AUR62035946-RA:cds"/>
    <property type="gene ID" value="AUR62035946"/>
</dbReference>
<feature type="signal peptide" evidence="8">
    <location>
        <begin position="1"/>
        <end position="29"/>
    </location>
</feature>
<name>A0A803MVL9_CHEQI</name>
<feature type="chain" id="PRO_5030956838" description="Beta-hexosaminidase" evidence="8">
    <location>
        <begin position="30"/>
        <end position="551"/>
    </location>
</feature>
<dbReference type="Gene3D" id="3.30.379.10">
    <property type="entry name" value="Chitobiase/beta-hexosaminidase domain 2-like"/>
    <property type="match status" value="1"/>
</dbReference>
<evidence type="ECO:0000313" key="11">
    <source>
        <dbReference type="EnsemblPlants" id="AUR62035946-RA:cds"/>
    </source>
</evidence>
<dbReference type="PANTHER" id="PTHR22600:SF40">
    <property type="entry name" value="BETA-HEXOSAMINIDASE 1"/>
    <property type="match status" value="1"/>
</dbReference>
<dbReference type="SUPFAM" id="SSF51445">
    <property type="entry name" value="(Trans)glycosidases"/>
    <property type="match status" value="1"/>
</dbReference>
<evidence type="ECO:0000256" key="4">
    <source>
        <dbReference type="ARBA" id="ARBA00023180"/>
    </source>
</evidence>
<dbReference type="InterPro" id="IPR029019">
    <property type="entry name" value="HEX_eukaryotic_N"/>
</dbReference>
<evidence type="ECO:0000256" key="3">
    <source>
        <dbReference type="ARBA" id="ARBA00022801"/>
    </source>
</evidence>
<dbReference type="InterPro" id="IPR025705">
    <property type="entry name" value="Beta_hexosaminidase_sua/sub"/>
</dbReference>
<feature type="active site" description="Proton donor" evidence="7">
    <location>
        <position position="309"/>
    </location>
</feature>
<protein>
    <recommendedName>
        <fullName evidence="6">Beta-hexosaminidase</fullName>
        <ecNumber evidence="6">3.2.1.52</ecNumber>
    </recommendedName>
</protein>
<dbReference type="InterPro" id="IPR017853">
    <property type="entry name" value="GH"/>
</dbReference>
<dbReference type="GO" id="GO:0030203">
    <property type="term" value="P:glycosaminoglycan metabolic process"/>
    <property type="evidence" value="ECO:0007669"/>
    <property type="project" value="TreeGrafter"/>
</dbReference>
<evidence type="ECO:0000256" key="7">
    <source>
        <dbReference type="PIRSR" id="PIRSR001093-1"/>
    </source>
</evidence>
<comment type="catalytic activity">
    <reaction evidence="1 6">
        <text>Hydrolysis of terminal non-reducing N-acetyl-D-hexosamine residues in N-acetyl-beta-D-hexosaminides.</text>
        <dbReference type="EC" id="3.2.1.52"/>
    </reaction>
</comment>
<evidence type="ECO:0000313" key="12">
    <source>
        <dbReference type="Proteomes" id="UP000596660"/>
    </source>
</evidence>